<dbReference type="KEGG" id="ptm:GSPATT00032875001"/>
<keyword evidence="1" id="KW-1133">Transmembrane helix</keyword>
<proteinExistence type="predicted"/>
<evidence type="ECO:0000256" key="1">
    <source>
        <dbReference type="SAM" id="Phobius"/>
    </source>
</evidence>
<keyword evidence="3" id="KW-1185">Reference proteome</keyword>
<keyword evidence="1" id="KW-0812">Transmembrane</keyword>
<accession>A0BWV6</accession>
<dbReference type="EMBL" id="CT868023">
    <property type="protein sequence ID" value="CAK63023.1"/>
    <property type="molecule type" value="Genomic_DNA"/>
</dbReference>
<dbReference type="HOGENOM" id="CLU_118330_0_0_1"/>
<evidence type="ECO:0000313" key="3">
    <source>
        <dbReference type="Proteomes" id="UP000000600"/>
    </source>
</evidence>
<organism evidence="2 3">
    <name type="scientific">Paramecium tetraurelia</name>
    <dbReference type="NCBI Taxonomy" id="5888"/>
    <lineage>
        <taxon>Eukaryota</taxon>
        <taxon>Sar</taxon>
        <taxon>Alveolata</taxon>
        <taxon>Ciliophora</taxon>
        <taxon>Intramacronucleata</taxon>
        <taxon>Oligohymenophorea</taxon>
        <taxon>Peniculida</taxon>
        <taxon>Parameciidae</taxon>
        <taxon>Paramecium</taxon>
    </lineage>
</organism>
<feature type="transmembrane region" description="Helical" evidence="1">
    <location>
        <begin position="6"/>
        <end position="25"/>
    </location>
</feature>
<sequence>MFLSLHPGLSFLYNSLVWIFILSFIKTIKRVFFKKVNIIFMFNYSGMLPKSQSLYFHPPLQVLSTRNVQTEPEISKQQHTVEPHKKYSVINDDRRNLLIKQVLEEGVSVKLAAQANGIKLSTAKAILKTYKTQGRIGKKKERQKRPKLNRKTVEKQLDQATLIKKQLPKLGQNFVYLPYSYQPPPLFYKIEHSNDVKTEI</sequence>
<dbReference type="OMA" id="QNFVYLP"/>
<dbReference type="RefSeq" id="XP_001430421.1">
    <property type="nucleotide sequence ID" value="XM_001430384.1"/>
</dbReference>
<name>A0BWV6_PARTE</name>
<dbReference type="InParanoid" id="A0BWV6"/>
<keyword evidence="1" id="KW-0472">Membrane</keyword>
<gene>
    <name evidence="2" type="ORF">GSPATT00032875001</name>
</gene>
<reference evidence="2 3" key="1">
    <citation type="journal article" date="2006" name="Nature">
        <title>Global trends of whole-genome duplications revealed by the ciliate Paramecium tetraurelia.</title>
        <authorList>
            <consortium name="Genoscope"/>
            <person name="Aury J.-M."/>
            <person name="Jaillon O."/>
            <person name="Duret L."/>
            <person name="Noel B."/>
            <person name="Jubin C."/>
            <person name="Porcel B.M."/>
            <person name="Segurens B."/>
            <person name="Daubin V."/>
            <person name="Anthouard V."/>
            <person name="Aiach N."/>
            <person name="Arnaiz O."/>
            <person name="Billaut A."/>
            <person name="Beisson J."/>
            <person name="Blanc I."/>
            <person name="Bouhouche K."/>
            <person name="Camara F."/>
            <person name="Duharcourt S."/>
            <person name="Guigo R."/>
            <person name="Gogendeau D."/>
            <person name="Katinka M."/>
            <person name="Keller A.-M."/>
            <person name="Kissmehl R."/>
            <person name="Klotz C."/>
            <person name="Koll F."/>
            <person name="Le Moue A."/>
            <person name="Lepere C."/>
            <person name="Malinsky S."/>
            <person name="Nowacki M."/>
            <person name="Nowak J.K."/>
            <person name="Plattner H."/>
            <person name="Poulain J."/>
            <person name="Ruiz F."/>
            <person name="Serrano V."/>
            <person name="Zagulski M."/>
            <person name="Dessen P."/>
            <person name="Betermier M."/>
            <person name="Weissenbach J."/>
            <person name="Scarpelli C."/>
            <person name="Schachter V."/>
            <person name="Sperling L."/>
            <person name="Meyer E."/>
            <person name="Cohen J."/>
            <person name="Wincker P."/>
        </authorList>
    </citation>
    <scope>NUCLEOTIDE SEQUENCE [LARGE SCALE GENOMIC DNA]</scope>
    <source>
        <strain evidence="2 3">Stock d4-2</strain>
    </source>
</reference>
<evidence type="ECO:0008006" key="4">
    <source>
        <dbReference type="Google" id="ProtNLM"/>
    </source>
</evidence>
<dbReference type="Proteomes" id="UP000000600">
    <property type="component" value="Unassembled WGS sequence"/>
</dbReference>
<protein>
    <recommendedName>
        <fullName evidence="4">Paired domain-containing protein</fullName>
    </recommendedName>
</protein>
<evidence type="ECO:0000313" key="2">
    <source>
        <dbReference type="EMBL" id="CAK63023.1"/>
    </source>
</evidence>
<dbReference type="AlphaFoldDB" id="A0BWV6"/>
<dbReference type="GeneID" id="5016205"/>